<feature type="compositionally biased region" description="Polar residues" evidence="1">
    <location>
        <begin position="199"/>
        <end position="215"/>
    </location>
</feature>
<feature type="compositionally biased region" description="Low complexity" evidence="1">
    <location>
        <begin position="293"/>
        <end position="337"/>
    </location>
</feature>
<dbReference type="OrthoDB" id="2507210at2759"/>
<comment type="caution">
    <text evidence="2">The sequence shown here is derived from an EMBL/GenBank/DDBJ whole genome shotgun (WGS) entry which is preliminary data.</text>
</comment>
<evidence type="ECO:0000313" key="3">
    <source>
        <dbReference type="Proteomes" id="UP000235388"/>
    </source>
</evidence>
<dbReference type="STRING" id="200324.A0A2N5UX56"/>
<reference evidence="2 3" key="1">
    <citation type="submission" date="2017-11" db="EMBL/GenBank/DDBJ databases">
        <title>De novo assembly and phasing of dikaryotic genomes from two isolates of Puccinia coronata f. sp. avenae, the causal agent of oat crown rust.</title>
        <authorList>
            <person name="Miller M.E."/>
            <person name="Zhang Y."/>
            <person name="Omidvar V."/>
            <person name="Sperschneider J."/>
            <person name="Schwessinger B."/>
            <person name="Raley C."/>
            <person name="Palmer J.M."/>
            <person name="Garnica D."/>
            <person name="Upadhyaya N."/>
            <person name="Rathjen J."/>
            <person name="Taylor J.M."/>
            <person name="Park R.F."/>
            <person name="Dodds P.N."/>
            <person name="Hirsch C.D."/>
            <person name="Kianian S.F."/>
            <person name="Figueroa M."/>
        </authorList>
    </citation>
    <scope>NUCLEOTIDE SEQUENCE [LARGE SCALE GENOMIC DNA]</scope>
    <source>
        <strain evidence="2">12NC29</strain>
    </source>
</reference>
<dbReference type="Proteomes" id="UP000235388">
    <property type="component" value="Unassembled WGS sequence"/>
</dbReference>
<feature type="region of interest" description="Disordered" evidence="1">
    <location>
        <begin position="554"/>
        <end position="592"/>
    </location>
</feature>
<feature type="region of interest" description="Disordered" evidence="1">
    <location>
        <begin position="1"/>
        <end position="38"/>
    </location>
</feature>
<gene>
    <name evidence="2" type="ORF">PCANC_12100</name>
</gene>
<feature type="region of interest" description="Disordered" evidence="1">
    <location>
        <begin position="144"/>
        <end position="163"/>
    </location>
</feature>
<evidence type="ECO:0000313" key="2">
    <source>
        <dbReference type="EMBL" id="PLW42226.1"/>
    </source>
</evidence>
<protein>
    <submittedName>
        <fullName evidence="2">Uncharacterized protein</fullName>
    </submittedName>
</protein>
<dbReference type="AlphaFoldDB" id="A0A2N5UX56"/>
<feature type="compositionally biased region" description="Pro residues" evidence="1">
    <location>
        <begin position="22"/>
        <end position="33"/>
    </location>
</feature>
<feature type="compositionally biased region" description="Polar residues" evidence="1">
    <location>
        <begin position="278"/>
        <end position="292"/>
    </location>
</feature>
<feature type="compositionally biased region" description="Polar residues" evidence="1">
    <location>
        <begin position="1"/>
        <end position="18"/>
    </location>
</feature>
<feature type="compositionally biased region" description="Polar residues" evidence="1">
    <location>
        <begin position="571"/>
        <end position="586"/>
    </location>
</feature>
<organism evidence="2 3">
    <name type="scientific">Puccinia coronata f. sp. avenae</name>
    <dbReference type="NCBI Taxonomy" id="200324"/>
    <lineage>
        <taxon>Eukaryota</taxon>
        <taxon>Fungi</taxon>
        <taxon>Dikarya</taxon>
        <taxon>Basidiomycota</taxon>
        <taxon>Pucciniomycotina</taxon>
        <taxon>Pucciniomycetes</taxon>
        <taxon>Pucciniales</taxon>
        <taxon>Pucciniaceae</taxon>
        <taxon>Puccinia</taxon>
    </lineage>
</organism>
<name>A0A2N5UX56_9BASI</name>
<dbReference type="EMBL" id="PGCJ01000160">
    <property type="protein sequence ID" value="PLW42226.1"/>
    <property type="molecule type" value="Genomic_DNA"/>
</dbReference>
<keyword evidence="3" id="KW-1185">Reference proteome</keyword>
<feature type="region of interest" description="Disordered" evidence="1">
    <location>
        <begin position="180"/>
        <end position="352"/>
    </location>
</feature>
<proteinExistence type="predicted"/>
<accession>A0A2N5UX56</accession>
<sequence length="736" mass="80415">MTSQQSEQQPPFTPTSLVDNPPAAPWTLTPPPSQKAIHANFGSSEVTTQPSFEEFSVKPNQLAPAVPLNPDSPILNTKIQEITAEEFGQTITAAQQVTEGLCKLNLPRSWKELVDTLDQSITSTKRKFKETGKIPNEEAIKIQTGRIGGGSPLTSTAALKQPAKKIQTTKLVDYLTKNTKTASSHHPLHLKHTNPGAAPNSQGAANSNPSQQDPPDNSAAPAVPACSHVSSPQHNVPISEPDPHVPTPADWPANKDPQKDQPKSTTPNPPNALANHAFPTNSNPSLASGQNGDNATAATASTSNDPTSAPSQSLHANPHPSMSSDDPPNSSSTAPSNGDPTQPSQTSPKPLSILRSDDAKLHVILLYWEVKGSKPSWDKYQKTWSCLGHLVKFCAQSLQTATPATSDFHFQRTSCSYSSWIKTIASLAGDFLSPSHNDQWYCPDIINFPLLDAFGNKENPLPPQDFISTTAKIPHPESRLIRFLYRLSHPPQVSISEWVKVVAASVELMAKNLFRLPPPTPNHDDDKLIEGLQVLQHIDQIKNLSSSFATIEEDPASDSASTKRSHLKKANSCSNWNNAQSSSGTVIETGKDSSELIKKQEESVRQLQDYQRRQNFQPLVFFVVAGVRGLFLATQNHRQAVLTNCMSFIQAMKFITQHSTALHTPEEPIWKNLSAYIVKKFSPIFHSPNKISPLIKLPTGQEIAEAITTDFLNHWRTSQPSSPFFIPHSTCQIQDS</sequence>
<evidence type="ECO:0000256" key="1">
    <source>
        <dbReference type="SAM" id="MobiDB-lite"/>
    </source>
</evidence>
<feature type="compositionally biased region" description="Polar residues" evidence="1">
    <location>
        <begin position="338"/>
        <end position="349"/>
    </location>
</feature>